<evidence type="ECO:0000259" key="11">
    <source>
        <dbReference type="Pfam" id="PF18266"/>
    </source>
</evidence>
<keyword evidence="7 10" id="KW-1133">Transmembrane helix</keyword>
<dbReference type="FunFam" id="3.40.630.10:FF:000150">
    <property type="entry name" value="Nicastrin"/>
    <property type="match status" value="1"/>
</dbReference>
<dbReference type="InParanoid" id="A0A7M7NBT0"/>
<keyword evidence="8 10" id="KW-0472">Membrane</keyword>
<comment type="similarity">
    <text evidence="2">Belongs to the nicastrin family.</text>
</comment>
<dbReference type="GO" id="GO:0007219">
    <property type="term" value="P:Notch signaling pathway"/>
    <property type="evidence" value="ECO:0007669"/>
    <property type="project" value="UniProtKB-KW"/>
</dbReference>
<accession>A0A7M7NBT0</accession>
<evidence type="ECO:0000256" key="2">
    <source>
        <dbReference type="ARBA" id="ARBA00007717"/>
    </source>
</evidence>
<dbReference type="GO" id="GO:0005886">
    <property type="term" value="C:plasma membrane"/>
    <property type="evidence" value="ECO:0000318"/>
    <property type="project" value="GO_Central"/>
</dbReference>
<keyword evidence="13" id="KW-1185">Reference proteome</keyword>
<dbReference type="Proteomes" id="UP000007110">
    <property type="component" value="Unassembled WGS sequence"/>
</dbReference>
<protein>
    <recommendedName>
        <fullName evidence="3">Nicastrin</fullName>
    </recommendedName>
</protein>
<dbReference type="InterPro" id="IPR041084">
    <property type="entry name" value="Ncstrn_small"/>
</dbReference>
<evidence type="ECO:0000256" key="4">
    <source>
        <dbReference type="ARBA" id="ARBA00022692"/>
    </source>
</evidence>
<evidence type="ECO:0000256" key="9">
    <source>
        <dbReference type="ARBA" id="ARBA00023180"/>
    </source>
</evidence>
<keyword evidence="5" id="KW-0732">Signal</keyword>
<dbReference type="OMA" id="ECVYPGV"/>
<evidence type="ECO:0000256" key="10">
    <source>
        <dbReference type="SAM" id="Phobius"/>
    </source>
</evidence>
<dbReference type="Pfam" id="PF18266">
    <property type="entry name" value="Ncstrn_small"/>
    <property type="match status" value="1"/>
</dbReference>
<evidence type="ECO:0000256" key="8">
    <source>
        <dbReference type="ARBA" id="ARBA00023136"/>
    </source>
</evidence>
<evidence type="ECO:0000256" key="5">
    <source>
        <dbReference type="ARBA" id="ARBA00022729"/>
    </source>
</evidence>
<dbReference type="Gene3D" id="3.40.630.10">
    <property type="entry name" value="Zn peptidases"/>
    <property type="match status" value="1"/>
</dbReference>
<comment type="subcellular location">
    <subcellularLocation>
        <location evidence="1">Membrane</location>
        <topology evidence="1">Single-pass type I membrane protein</topology>
    </subcellularLocation>
</comment>
<reference evidence="12" key="2">
    <citation type="submission" date="2021-01" db="UniProtKB">
        <authorList>
            <consortium name="EnsemblMetazoa"/>
        </authorList>
    </citation>
    <scope>IDENTIFICATION</scope>
</reference>
<feature type="transmembrane region" description="Helical" evidence="10">
    <location>
        <begin position="696"/>
        <end position="716"/>
    </location>
</feature>
<keyword evidence="6" id="KW-0914">Notch signaling pathway</keyword>
<evidence type="ECO:0000256" key="6">
    <source>
        <dbReference type="ARBA" id="ARBA00022976"/>
    </source>
</evidence>
<dbReference type="GeneID" id="583230"/>
<dbReference type="InterPro" id="IPR008710">
    <property type="entry name" value="Nicastrin"/>
</dbReference>
<reference evidence="13" key="1">
    <citation type="submission" date="2015-02" db="EMBL/GenBank/DDBJ databases">
        <title>Genome sequencing for Strongylocentrotus purpuratus.</title>
        <authorList>
            <person name="Murali S."/>
            <person name="Liu Y."/>
            <person name="Vee V."/>
            <person name="English A."/>
            <person name="Wang M."/>
            <person name="Skinner E."/>
            <person name="Han Y."/>
            <person name="Muzny D.M."/>
            <person name="Worley K.C."/>
            <person name="Gibbs R.A."/>
        </authorList>
    </citation>
    <scope>NUCLEOTIDE SEQUENCE</scope>
</reference>
<dbReference type="Pfam" id="PF05450">
    <property type="entry name" value="Nicastrin"/>
    <property type="match status" value="1"/>
</dbReference>
<proteinExistence type="inferred from homology"/>
<dbReference type="GO" id="GO:0016485">
    <property type="term" value="P:protein processing"/>
    <property type="evidence" value="ECO:0000318"/>
    <property type="project" value="GO_Central"/>
</dbReference>
<dbReference type="RefSeq" id="XP_030834040.1">
    <property type="nucleotide sequence ID" value="XM_030978180.1"/>
</dbReference>
<dbReference type="SUPFAM" id="SSF53187">
    <property type="entry name" value="Zn-dependent exopeptidases"/>
    <property type="match status" value="1"/>
</dbReference>
<sequence length="725" mass="81238">MMTTKLTTSLSKMATIMALETHIRSLIFTLLVVLSVVDHIHGAQQTTSRKTHNMIYYDIKNFGPCVRRFNATHQIGCTSEFNGNNGVLHLIEKVADLDWLLNTGTYSPYIAVMSPQMFTLDNVQRLLDSKKVNGIMVDHSDPMSMINQTTPFSPDKSCPNDNYGMYAGNPEYSNCKKVTWNSVGNGMTFMDLGIPIFALIDPEDVQTVKDCYEEHNHRDAEGKEQPFPQCAGEMYDFMFGAKDTPTCMWRTQRMTNLESSVYCDPLGDWNVWATLLPTNKSTPPPDKSMIIAAAQLDIADLFYQALPTQGAENTVSGFVALLAAAQAIGALPLETKQDMKNIMFTFFQGESYDYIGSSRMVYDMNKGIFPYKLDDTKTQPSKVNLSTVAAVLEVRQLALSEGDHFYMHIDPLSQSDSTTQQGTERLMQLLRSSAVNVTMNNVSLDQPLPPASFQQFLRNGTDIPGVVITDHEREYANKYYNSRLDIAEVWGINYTQYNSTEFLPIFPVAQTLTNLATTIARGLYLYARPGATDADNITADVNLVNDLLYCFNQRPNCSRVREAVSPEEWKSISNSTYNYYVGVDSQQSQVTILVGKLLAYYLELDSEPMTQDTAKENCIGEKDDQIFSYDFMAGADYNGTHGLCVKSSRHLTPAISPAFDSETPDWGSTVYSTWTESQWSSYRIRAFLKPSRSQEVVAFSVGMIVILISLCGAFFLSKRSDDLFP</sequence>
<dbReference type="PANTHER" id="PTHR21092">
    <property type="entry name" value="NICASTRIN"/>
    <property type="match status" value="1"/>
</dbReference>
<name>A0A7M7NBT0_STRPU</name>
<dbReference type="EnsemblMetazoa" id="XM_030978180">
    <property type="protein sequence ID" value="XP_030834040"/>
    <property type="gene ID" value="LOC583230"/>
</dbReference>
<evidence type="ECO:0000256" key="3">
    <source>
        <dbReference type="ARBA" id="ARBA00015303"/>
    </source>
</evidence>
<dbReference type="OrthoDB" id="755951at2759"/>
<dbReference type="KEGG" id="spu:583230"/>
<organism evidence="12 13">
    <name type="scientific">Strongylocentrotus purpuratus</name>
    <name type="common">Purple sea urchin</name>
    <dbReference type="NCBI Taxonomy" id="7668"/>
    <lineage>
        <taxon>Eukaryota</taxon>
        <taxon>Metazoa</taxon>
        <taxon>Echinodermata</taxon>
        <taxon>Eleutherozoa</taxon>
        <taxon>Echinozoa</taxon>
        <taxon>Echinoidea</taxon>
        <taxon>Euechinoidea</taxon>
        <taxon>Echinacea</taxon>
        <taxon>Camarodonta</taxon>
        <taxon>Echinidea</taxon>
        <taxon>Strongylocentrotidae</taxon>
        <taxon>Strongylocentrotus</taxon>
    </lineage>
</organism>
<feature type="domain" description="Nicastrin small lobe" evidence="11">
    <location>
        <begin position="64"/>
        <end position="239"/>
    </location>
</feature>
<evidence type="ECO:0000256" key="7">
    <source>
        <dbReference type="ARBA" id="ARBA00022989"/>
    </source>
</evidence>
<keyword evidence="4 10" id="KW-0812">Transmembrane</keyword>
<dbReference type="GO" id="GO:0007220">
    <property type="term" value="P:Notch receptor processing"/>
    <property type="evidence" value="ECO:0000318"/>
    <property type="project" value="GO_Central"/>
</dbReference>
<evidence type="ECO:0000313" key="13">
    <source>
        <dbReference type="Proteomes" id="UP000007110"/>
    </source>
</evidence>
<evidence type="ECO:0000313" key="12">
    <source>
        <dbReference type="EnsemblMetazoa" id="XP_030834040"/>
    </source>
</evidence>
<dbReference type="PANTHER" id="PTHR21092:SF0">
    <property type="entry name" value="NICASTRIN"/>
    <property type="match status" value="1"/>
</dbReference>
<keyword evidence="9" id="KW-0325">Glycoprotein</keyword>
<dbReference type="AlphaFoldDB" id="A0A7M7NBT0"/>
<evidence type="ECO:0000256" key="1">
    <source>
        <dbReference type="ARBA" id="ARBA00004479"/>
    </source>
</evidence>